<evidence type="ECO:0000256" key="4">
    <source>
        <dbReference type="ARBA" id="ARBA00006972"/>
    </source>
</evidence>
<keyword evidence="11" id="KW-0968">Cytoplasmic vesicle</keyword>
<dbReference type="InterPro" id="IPR041588">
    <property type="entry name" value="Integrase_H2C2"/>
</dbReference>
<dbReference type="PANTHER" id="PTHR37984">
    <property type="entry name" value="PROTEIN CBG26694"/>
    <property type="match status" value="1"/>
</dbReference>
<accession>A0A9P0DUZ0</accession>
<evidence type="ECO:0000313" key="19">
    <source>
        <dbReference type="Proteomes" id="UP001153709"/>
    </source>
</evidence>
<organism evidence="18 19">
    <name type="scientific">Diabrotica balteata</name>
    <name type="common">Banded cucumber beetle</name>
    <dbReference type="NCBI Taxonomy" id="107213"/>
    <lineage>
        <taxon>Eukaryota</taxon>
        <taxon>Metazoa</taxon>
        <taxon>Ecdysozoa</taxon>
        <taxon>Arthropoda</taxon>
        <taxon>Hexapoda</taxon>
        <taxon>Insecta</taxon>
        <taxon>Pterygota</taxon>
        <taxon>Neoptera</taxon>
        <taxon>Endopterygota</taxon>
        <taxon>Coleoptera</taxon>
        <taxon>Polyphaga</taxon>
        <taxon>Cucujiformia</taxon>
        <taxon>Chrysomeloidea</taxon>
        <taxon>Chrysomelidae</taxon>
        <taxon>Galerucinae</taxon>
        <taxon>Diabroticina</taxon>
        <taxon>Diabroticites</taxon>
        <taxon>Diabrotica</taxon>
    </lineage>
</organism>
<dbReference type="InterPro" id="IPR011012">
    <property type="entry name" value="Longin-like_dom_sf"/>
</dbReference>
<evidence type="ECO:0000256" key="10">
    <source>
        <dbReference type="ARBA" id="ARBA00023176"/>
    </source>
</evidence>
<dbReference type="SUPFAM" id="SSF64356">
    <property type="entry name" value="SNARE-like"/>
    <property type="match status" value="1"/>
</dbReference>
<dbReference type="Gene3D" id="3.10.10.10">
    <property type="entry name" value="HIV Type 1 Reverse Transcriptase, subunit A, domain 1"/>
    <property type="match status" value="1"/>
</dbReference>
<protein>
    <recommendedName>
        <fullName evidence="5">RNA-directed DNA polymerase</fullName>
        <ecNumber evidence="5">2.7.7.49</ecNumber>
    </recommendedName>
</protein>
<comment type="similarity">
    <text evidence="4">Belongs to the adaptor complexes small subunit family.</text>
</comment>
<dbReference type="FunFam" id="3.30.450.60:FF:000005">
    <property type="entry name" value="AP complex subunit sigma"/>
    <property type="match status" value="1"/>
</dbReference>
<feature type="compositionally biased region" description="Polar residues" evidence="13">
    <location>
        <begin position="1244"/>
        <end position="1269"/>
    </location>
</feature>
<evidence type="ECO:0000256" key="12">
    <source>
        <dbReference type="ARBA" id="ARBA00065677"/>
    </source>
</evidence>
<dbReference type="CDD" id="cd14831">
    <property type="entry name" value="AP1_sigma"/>
    <property type="match status" value="1"/>
</dbReference>
<evidence type="ECO:0000259" key="16">
    <source>
        <dbReference type="Pfam" id="PF17919"/>
    </source>
</evidence>
<dbReference type="InterPro" id="IPR043502">
    <property type="entry name" value="DNA/RNA_pol_sf"/>
</dbReference>
<dbReference type="Gene3D" id="2.40.70.10">
    <property type="entry name" value="Acid Proteases"/>
    <property type="match status" value="1"/>
</dbReference>
<dbReference type="InterPro" id="IPR041577">
    <property type="entry name" value="RT_RNaseH_2"/>
</dbReference>
<dbReference type="SUPFAM" id="SSF50630">
    <property type="entry name" value="Acid proteases"/>
    <property type="match status" value="1"/>
</dbReference>
<evidence type="ECO:0000256" key="7">
    <source>
        <dbReference type="ARBA" id="ARBA00022927"/>
    </source>
</evidence>
<dbReference type="Gene3D" id="3.30.450.60">
    <property type="match status" value="1"/>
</dbReference>
<dbReference type="InterPro" id="IPR043128">
    <property type="entry name" value="Rev_trsase/Diguanyl_cyclase"/>
</dbReference>
<proteinExistence type="inferred from homology"/>
<dbReference type="InterPro" id="IPR021109">
    <property type="entry name" value="Peptidase_aspartic_dom_sf"/>
</dbReference>
<keyword evidence="19" id="KW-1185">Reference proteome</keyword>
<keyword evidence="6" id="KW-0813">Transport</keyword>
<dbReference type="GO" id="GO:0005905">
    <property type="term" value="C:clathrin-coated pit"/>
    <property type="evidence" value="ECO:0007669"/>
    <property type="project" value="UniProtKB-SubCell"/>
</dbReference>
<dbReference type="EMBL" id="OU898277">
    <property type="protein sequence ID" value="CAH1260489.1"/>
    <property type="molecule type" value="Genomic_DNA"/>
</dbReference>
<dbReference type="GO" id="GO:0006886">
    <property type="term" value="P:intracellular protein transport"/>
    <property type="evidence" value="ECO:0007669"/>
    <property type="project" value="InterPro"/>
</dbReference>
<dbReference type="FunFam" id="1.10.340.70:FF:000003">
    <property type="entry name" value="Protein CBG25708"/>
    <property type="match status" value="1"/>
</dbReference>
<dbReference type="Pfam" id="PF01217">
    <property type="entry name" value="Clat_adaptor_s"/>
    <property type="match status" value="1"/>
</dbReference>
<dbReference type="CDD" id="cd09274">
    <property type="entry name" value="RNase_HI_RT_Ty3"/>
    <property type="match status" value="1"/>
</dbReference>
<feature type="domain" description="Reverse transcriptase/retrotransposon-derived protein RNase H-like" evidence="16">
    <location>
        <begin position="690"/>
        <end position="784"/>
    </location>
</feature>
<dbReference type="PROSITE" id="PS00989">
    <property type="entry name" value="CLAT_ADAPTOR_S"/>
    <property type="match status" value="1"/>
</dbReference>
<dbReference type="OrthoDB" id="8038132at2759"/>
<evidence type="ECO:0000259" key="17">
    <source>
        <dbReference type="Pfam" id="PF17921"/>
    </source>
</evidence>
<name>A0A9P0DUZ0_DIABA</name>
<dbReference type="GO" id="GO:0042575">
    <property type="term" value="C:DNA polymerase complex"/>
    <property type="evidence" value="ECO:0007669"/>
    <property type="project" value="UniProtKB-ARBA"/>
</dbReference>
<dbReference type="FunFam" id="3.30.70.270:FF:000026">
    <property type="entry name" value="Transposon Ty3-G Gag-Pol polyprotein"/>
    <property type="match status" value="1"/>
</dbReference>
<dbReference type="CDD" id="cd05481">
    <property type="entry name" value="retropepsin_like_LTR_1"/>
    <property type="match status" value="1"/>
</dbReference>
<dbReference type="EC" id="2.7.7.49" evidence="5"/>
<gene>
    <name evidence="18" type="ORF">DIABBA_LOCUS3601</name>
</gene>
<feature type="domain" description="Reverse transcriptase" evidence="14">
    <location>
        <begin position="470"/>
        <end position="627"/>
    </location>
</feature>
<dbReference type="FunFam" id="3.30.420.10:FF:000063">
    <property type="entry name" value="Retrovirus-related Pol polyprotein from transposon 297-like Protein"/>
    <property type="match status" value="1"/>
</dbReference>
<sequence length="1719" mass="200184">MEARLPNPLSFEGNVAENFKRFKQSFEIYLMASGKSGKSDEVKVAILLNLIGEEGIEIYNSLELTEVQQGKLADVLEAFESYVTPRKNVVYERYLFYKRSQEEGEPFDHFLTDLKNKVRNCEFGVEAFSMVRDRIVLGTNSKDAQQSMLKTINLDLTKAIEICKMHEVSQAQIKEVQNSLEKVKIESIGSKVKQGHNSVQTVRGASSSRGEFNCRNCGSVHGPRRCPAYGKKCRKCGKYGHFDKVCYHGRLVREVQVEESENNEVNNFMISSITVNEIKNKNNKDWVENLKINNIDIPFKIDTGAQVNILPKVFVEKVCKINELKETKIILETYGGFKIIPLGIIKLVCKYKNIDHLLDFVVVKERSTPILGLCSTIELDLINKIDNIKLHSKEKFVEMNKDIFLGLGKFQKKCSLKLKENAVPVARPPRRVPLTIKPKLKNQLIDLEKRGIIAKVDGPTQWLSNLVIVEKTDKSLRICLDPRDLNKALEREFCIIPTVDEIRSMLQGKSFFTVLDFKEGFYQVELDEQSSNLCAFGTIFGTYKFCRLPFGLNIAPEYFQKLNSENFADIPGCIVYFDDLLICGESIKEHNNTLNKVLDRARELNVKFNPNKIQYCVESVRYLGHIFDKDGMRADNKKVEAIRRLKDPENKKELQQILGMVNYLRAFIPNLSEISTPLRELLKKRNAWVWTDRHSDALNKIKEVIMSSSVLANFNEKLPTVIQTDSSSNGLGCCLLQNNRPVAFASRALTTAESNMSQIEKEFLAILYACNKFHNFIYGRKVQIDSDHKPLEALMHKGIADIMSPRLQRIRVRLSKYDIEVKFKPGKFMHVADLLSRNFIKDKVDDDKFITEIVHTIDMTDEKREQFRTEVDADEDLKLVKKYCIQGWPKTLSRVSDSIRYYYYIRNELYLLDGLIFYKDRVVVPKILRESMLRLLHSSHFGIQKTQQRARQILHWPQMNKSIEDWVRNCSKCEIFKSHNAKEPLLLRELPQAPFEKVASDILDYGGQSYLVLIDYFSKWLDIVKINSKTSQVVIKELKKIFSTHGIPYEVISDNMPYNSWHCQQFAKDWDFRFVTSSPRYPRSNGQAERAVQIAKNMLRKCDDLDMALLEYRNTPINGTDKTPAQLVTNRVLRSKLPSNKKHKDINLKDEWEKLEAKRNEYKNYYDRNTKVRREIVPGENVGVREGREWRPGKVLEKVDEAPRSYLVQKENGEVIRRNSYHLRPSLVKAEIKKNTDFAHNDRSLNSSSGNQSCGVEEPSTSQMNAENRTSARLKRAPVRFKDYQMYYFQNEERIKMWAHCYRRNSGMNTNMAIESFNNLLKTNHLRRNAAVRIEKLLDTIDDLVYIKMWKRIIDMERPKANNYQDRVIAKVHKIAEMMKEKVEVKKNVKVYGQFQTRDYPSLGYPSPSVNRGKNVPWFYLYLPLLWSNTKRIDGQKIYRQLLYGQSIENFGLLIRRELFVRYALGQADVKDFMRRNFCVVFCLQLPVPLFGDYRFVWCRSDRQIKNLYVSCEISFLIYFFPKQSVNNLNKTSIGHVTKSSNEKMEHTDYLTSLTDVKNVIQSSNEKMEFKVMQFMLLFSRQGKLRLQKWYVAHPDKLKKKITRELITTILARKPKMCSFLEWRDLKIVYKRYASLYFCCAIEQCDNELLTLEIIHRYVELLDKYFGSVCELDIIFNFEKAYFILDELMLGGEVQETSKKNVLKAIAAQDLLQEDLNDS</sequence>
<feature type="region of interest" description="Disordered" evidence="13">
    <location>
        <begin position="1239"/>
        <end position="1269"/>
    </location>
</feature>
<evidence type="ECO:0000256" key="9">
    <source>
        <dbReference type="ARBA" id="ARBA00023136"/>
    </source>
</evidence>
<dbReference type="GO" id="GO:0003676">
    <property type="term" value="F:nucleic acid binding"/>
    <property type="evidence" value="ECO:0007669"/>
    <property type="project" value="InterPro"/>
</dbReference>
<evidence type="ECO:0000256" key="3">
    <source>
        <dbReference type="ARBA" id="ARBA00004600"/>
    </source>
</evidence>
<dbReference type="InterPro" id="IPR050951">
    <property type="entry name" value="Retrovirus_Pol_polyprotein"/>
</dbReference>
<dbReference type="GO" id="GO:0035615">
    <property type="term" value="F:clathrin adaptor activity"/>
    <property type="evidence" value="ECO:0007669"/>
    <property type="project" value="InterPro"/>
</dbReference>
<evidence type="ECO:0000256" key="11">
    <source>
        <dbReference type="ARBA" id="ARBA00023329"/>
    </source>
</evidence>
<dbReference type="SUPFAM" id="SSF53098">
    <property type="entry name" value="Ribonuclease H-like"/>
    <property type="match status" value="1"/>
</dbReference>
<evidence type="ECO:0000256" key="13">
    <source>
        <dbReference type="SAM" id="MobiDB-lite"/>
    </source>
</evidence>
<dbReference type="CDD" id="cd01647">
    <property type="entry name" value="RT_LTR"/>
    <property type="match status" value="1"/>
</dbReference>
<dbReference type="Gene3D" id="3.30.420.10">
    <property type="entry name" value="Ribonuclease H-like superfamily/Ribonuclease H"/>
    <property type="match status" value="1"/>
</dbReference>
<keyword evidence="10" id="KW-0168">Coated pit</keyword>
<dbReference type="GO" id="GO:0003964">
    <property type="term" value="F:RNA-directed DNA polymerase activity"/>
    <property type="evidence" value="ECO:0007669"/>
    <property type="project" value="UniProtKB-EC"/>
</dbReference>
<feature type="domain" description="AP complex mu/sigma subunit" evidence="15">
    <location>
        <begin position="1573"/>
        <end position="1711"/>
    </location>
</feature>
<keyword evidence="8" id="KW-0333">Golgi apparatus</keyword>
<dbReference type="Pfam" id="PF17919">
    <property type="entry name" value="RT_RNaseH_2"/>
    <property type="match status" value="1"/>
</dbReference>
<dbReference type="InterPro" id="IPR000477">
    <property type="entry name" value="RT_dom"/>
</dbReference>
<dbReference type="Pfam" id="PF17921">
    <property type="entry name" value="Integrase_H2C2"/>
    <property type="match status" value="1"/>
</dbReference>
<evidence type="ECO:0000259" key="14">
    <source>
        <dbReference type="Pfam" id="PF00078"/>
    </source>
</evidence>
<evidence type="ECO:0000256" key="6">
    <source>
        <dbReference type="ARBA" id="ARBA00022448"/>
    </source>
</evidence>
<evidence type="ECO:0000313" key="18">
    <source>
        <dbReference type="EMBL" id="CAH1260489.1"/>
    </source>
</evidence>
<evidence type="ECO:0000256" key="1">
    <source>
        <dbReference type="ARBA" id="ARBA00004180"/>
    </source>
</evidence>
<dbReference type="PANTHER" id="PTHR37984:SF7">
    <property type="entry name" value="INTEGRASE CATALYTIC DOMAIN-CONTAINING PROTEIN"/>
    <property type="match status" value="1"/>
</dbReference>
<comment type="subcellular location">
    <subcellularLocation>
        <location evidence="1">Cytoplasmic vesicle membrane</location>
        <topology evidence="1">Peripheral membrane protein</topology>
        <orientation evidence="1">Cytoplasmic side</orientation>
    </subcellularLocation>
    <subcellularLocation>
        <location evidence="2">Golgi apparatus</location>
    </subcellularLocation>
    <subcellularLocation>
        <location evidence="3">Membrane</location>
        <location evidence="3">Clathrin-coated pit</location>
    </subcellularLocation>
</comment>
<dbReference type="SUPFAM" id="SSF56672">
    <property type="entry name" value="DNA/RNA polymerases"/>
    <property type="match status" value="1"/>
</dbReference>
<keyword evidence="9" id="KW-0472">Membrane</keyword>
<comment type="subunit">
    <text evidence="12">Adaptor protein complex 1 (AP-1) is a heterotetramer composed of two large adaptins (gamma-type subunit AP1G1 and beta-type subunit AP1B1), a medium adaptin (mu-type subunit AP1M1 or AP1M2) and a small adaptin (sigma-type subunit AP1S1 or AP1S2 or AP1S3).</text>
</comment>
<evidence type="ECO:0000256" key="8">
    <source>
        <dbReference type="ARBA" id="ARBA00023034"/>
    </source>
</evidence>
<evidence type="ECO:0000259" key="15">
    <source>
        <dbReference type="Pfam" id="PF01217"/>
    </source>
</evidence>
<dbReference type="InterPro" id="IPR044733">
    <property type="entry name" value="AP1_sigma"/>
</dbReference>
<dbReference type="InterPro" id="IPR036397">
    <property type="entry name" value="RNaseH_sf"/>
</dbReference>
<reference evidence="18" key="1">
    <citation type="submission" date="2022-01" db="EMBL/GenBank/DDBJ databases">
        <authorList>
            <person name="King R."/>
        </authorList>
    </citation>
    <scope>NUCLEOTIDE SEQUENCE</scope>
</reference>
<dbReference type="InterPro" id="IPR000804">
    <property type="entry name" value="Clathrin_sm-chain_CS"/>
</dbReference>
<dbReference type="Gene3D" id="1.10.340.70">
    <property type="match status" value="1"/>
</dbReference>
<dbReference type="GO" id="GO:0030121">
    <property type="term" value="C:AP-1 adaptor complex"/>
    <property type="evidence" value="ECO:0007669"/>
    <property type="project" value="InterPro"/>
</dbReference>
<keyword evidence="7" id="KW-0653">Protein transport</keyword>
<dbReference type="Proteomes" id="UP001153709">
    <property type="component" value="Chromosome 2"/>
</dbReference>
<feature type="domain" description="Integrase zinc-binding" evidence="17">
    <location>
        <begin position="924"/>
        <end position="978"/>
    </location>
</feature>
<dbReference type="InterPro" id="IPR022775">
    <property type="entry name" value="AP_mu_sigma_su"/>
</dbReference>
<dbReference type="Pfam" id="PF00078">
    <property type="entry name" value="RVT_1"/>
    <property type="match status" value="1"/>
</dbReference>
<evidence type="ECO:0000256" key="2">
    <source>
        <dbReference type="ARBA" id="ARBA00004555"/>
    </source>
</evidence>
<dbReference type="Gene3D" id="3.30.70.270">
    <property type="match status" value="2"/>
</dbReference>
<evidence type="ECO:0000256" key="5">
    <source>
        <dbReference type="ARBA" id="ARBA00012493"/>
    </source>
</evidence>
<dbReference type="InterPro" id="IPR012337">
    <property type="entry name" value="RNaseH-like_sf"/>
</dbReference>